<dbReference type="PANTHER" id="PTHR33231:SF1">
    <property type="entry name" value="30S RIBOSOMAL PROTEIN"/>
    <property type="match status" value="1"/>
</dbReference>
<dbReference type="InterPro" id="IPR050574">
    <property type="entry name" value="HPF/YfiA_ribosome-assoc"/>
</dbReference>
<gene>
    <name evidence="3" type="primary">raiA</name>
    <name evidence="3" type="ORF">CO172_03830</name>
</gene>
<dbReference type="Pfam" id="PF02482">
    <property type="entry name" value="Ribosomal_S30AE"/>
    <property type="match status" value="1"/>
</dbReference>
<sequence length="115" mass="13398">MNISSIQSTNIELTDAIRSYVEQKVFLLEKLLTDFEASAKLTVEVGKTTQHHYKGEVFRAEMNLDIPGEFFRAEEIREDLYEAIDAAKDNLKRQLSDYKDRLTHQNQHIKRPGKE</sequence>
<dbReference type="GO" id="GO:0022627">
    <property type="term" value="C:cytosolic small ribosomal subunit"/>
    <property type="evidence" value="ECO:0007669"/>
    <property type="project" value="TreeGrafter"/>
</dbReference>
<evidence type="ECO:0000256" key="2">
    <source>
        <dbReference type="SAM" id="Coils"/>
    </source>
</evidence>
<reference evidence="4" key="1">
    <citation type="submission" date="2017-09" db="EMBL/GenBank/DDBJ databases">
        <title>Depth-based differentiation of microbial function through sediment-hosted aquifers and enrichment of novel symbionts in the deep terrestrial subsurface.</title>
        <authorList>
            <person name="Probst A.J."/>
            <person name="Ladd B."/>
            <person name="Jarett J.K."/>
            <person name="Geller-Mcgrath D.E."/>
            <person name="Sieber C.M.K."/>
            <person name="Emerson J.B."/>
            <person name="Anantharaman K."/>
            <person name="Thomas B.C."/>
            <person name="Malmstrom R."/>
            <person name="Stieglmeier M."/>
            <person name="Klingl A."/>
            <person name="Woyke T."/>
            <person name="Ryan C.M."/>
            <person name="Banfield J.F."/>
        </authorList>
    </citation>
    <scope>NUCLEOTIDE SEQUENCE [LARGE SCALE GENOMIC DNA]</scope>
</reference>
<feature type="coiled-coil region" evidence="2">
    <location>
        <begin position="77"/>
        <end position="108"/>
    </location>
</feature>
<name>A0A2M7XEP5_9BACT</name>
<organism evidence="3 4">
    <name type="scientific">Candidatus Uhrbacteria bacterium CG_4_9_14_3_um_filter_36_7</name>
    <dbReference type="NCBI Taxonomy" id="1975033"/>
    <lineage>
        <taxon>Bacteria</taxon>
        <taxon>Candidatus Uhriibacteriota</taxon>
    </lineage>
</organism>
<dbReference type="GO" id="GO:0043024">
    <property type="term" value="F:ribosomal small subunit binding"/>
    <property type="evidence" value="ECO:0007669"/>
    <property type="project" value="TreeGrafter"/>
</dbReference>
<dbReference type="InterPro" id="IPR036567">
    <property type="entry name" value="RHF-like"/>
</dbReference>
<keyword evidence="2" id="KW-0175">Coiled coil</keyword>
<protein>
    <submittedName>
        <fullName evidence="3">Ribosomal subunit interface protein</fullName>
    </submittedName>
</protein>
<dbReference type="AlphaFoldDB" id="A0A2M7XEP5"/>
<dbReference type="InterPro" id="IPR003489">
    <property type="entry name" value="RHF/RaiA"/>
</dbReference>
<dbReference type="PANTHER" id="PTHR33231">
    <property type="entry name" value="30S RIBOSOMAL PROTEIN"/>
    <property type="match status" value="1"/>
</dbReference>
<dbReference type="EMBL" id="PFWS01000062">
    <property type="protein sequence ID" value="PJA46332.1"/>
    <property type="molecule type" value="Genomic_DNA"/>
</dbReference>
<dbReference type="Proteomes" id="UP000229749">
    <property type="component" value="Unassembled WGS sequence"/>
</dbReference>
<dbReference type="CDD" id="cd00552">
    <property type="entry name" value="RaiA"/>
    <property type="match status" value="1"/>
</dbReference>
<proteinExistence type="predicted"/>
<dbReference type="NCBIfam" id="TIGR00741">
    <property type="entry name" value="yfiA"/>
    <property type="match status" value="1"/>
</dbReference>
<dbReference type="GO" id="GO:0045900">
    <property type="term" value="P:negative regulation of translational elongation"/>
    <property type="evidence" value="ECO:0007669"/>
    <property type="project" value="TreeGrafter"/>
</dbReference>
<keyword evidence="1" id="KW-0810">Translation regulation</keyword>
<evidence type="ECO:0000313" key="4">
    <source>
        <dbReference type="Proteomes" id="UP000229749"/>
    </source>
</evidence>
<dbReference type="SUPFAM" id="SSF69754">
    <property type="entry name" value="Ribosome binding protein Y (YfiA homologue)"/>
    <property type="match status" value="1"/>
</dbReference>
<accession>A0A2M7XEP5</accession>
<comment type="caution">
    <text evidence="3">The sequence shown here is derived from an EMBL/GenBank/DDBJ whole genome shotgun (WGS) entry which is preliminary data.</text>
</comment>
<dbReference type="Gene3D" id="3.30.160.100">
    <property type="entry name" value="Ribosome hibernation promotion factor-like"/>
    <property type="match status" value="1"/>
</dbReference>
<evidence type="ECO:0000256" key="1">
    <source>
        <dbReference type="ARBA" id="ARBA00022845"/>
    </source>
</evidence>
<evidence type="ECO:0000313" key="3">
    <source>
        <dbReference type="EMBL" id="PJA46332.1"/>
    </source>
</evidence>